<proteinExistence type="predicted"/>
<sequence length="160" mass="18209">MERHKKNGDDGKELTCPKCKNKGQDNFFAVLPESLVVCLALCGQEGDVAHDLAMNKLSGFIRHRCLVPAFFECKQCEQYFKVNKKGKEFIPRISKLSCPKCHFNKPGRMNVRNRDHRTPLVSGSKGWSKTKHYNDVLFATGFECPMCKTKFFVDDDGDEA</sequence>
<dbReference type="AlphaFoldDB" id="A0A1F5C7G7"/>
<gene>
    <name evidence="1" type="ORF">A2907_00620</name>
</gene>
<name>A0A1F5C7G7_9BACT</name>
<organism evidence="1 2">
    <name type="scientific">Candidatus Azambacteria bacterium RIFCSPLOWO2_01_FULL_37_9</name>
    <dbReference type="NCBI Taxonomy" id="1797297"/>
    <lineage>
        <taxon>Bacteria</taxon>
        <taxon>Candidatus Azamiibacteriota</taxon>
    </lineage>
</organism>
<dbReference type="EMBL" id="MEYQ01000030">
    <property type="protein sequence ID" value="OGD38807.1"/>
    <property type="molecule type" value="Genomic_DNA"/>
</dbReference>
<protein>
    <submittedName>
        <fullName evidence="1">Uncharacterized protein</fullName>
    </submittedName>
</protein>
<accession>A0A1F5C7G7</accession>
<reference evidence="1 2" key="1">
    <citation type="journal article" date="2016" name="Nat. Commun.">
        <title>Thousands of microbial genomes shed light on interconnected biogeochemical processes in an aquifer system.</title>
        <authorList>
            <person name="Anantharaman K."/>
            <person name="Brown C.T."/>
            <person name="Hug L.A."/>
            <person name="Sharon I."/>
            <person name="Castelle C.J."/>
            <person name="Probst A.J."/>
            <person name="Thomas B.C."/>
            <person name="Singh A."/>
            <person name="Wilkins M.J."/>
            <person name="Karaoz U."/>
            <person name="Brodie E.L."/>
            <person name="Williams K.H."/>
            <person name="Hubbard S.S."/>
            <person name="Banfield J.F."/>
        </authorList>
    </citation>
    <scope>NUCLEOTIDE SEQUENCE [LARGE SCALE GENOMIC DNA]</scope>
</reference>
<dbReference type="Proteomes" id="UP000177947">
    <property type="component" value="Unassembled WGS sequence"/>
</dbReference>
<comment type="caution">
    <text evidence="1">The sequence shown here is derived from an EMBL/GenBank/DDBJ whole genome shotgun (WGS) entry which is preliminary data.</text>
</comment>
<evidence type="ECO:0000313" key="1">
    <source>
        <dbReference type="EMBL" id="OGD38807.1"/>
    </source>
</evidence>
<evidence type="ECO:0000313" key="2">
    <source>
        <dbReference type="Proteomes" id="UP000177947"/>
    </source>
</evidence>